<dbReference type="CDD" id="cd06558">
    <property type="entry name" value="crotonase-like"/>
    <property type="match status" value="1"/>
</dbReference>
<protein>
    <recommendedName>
        <fullName evidence="2">3-hydroxyisobutyryl-CoA hydrolase</fullName>
        <ecNumber evidence="2">3.1.2.4</ecNumber>
    </recommendedName>
</protein>
<dbReference type="PANTHER" id="PTHR43176:SF3">
    <property type="entry name" value="3-HYDROXYISOBUTYRYL-COA HYDROLASE, MITOCHONDRIAL"/>
    <property type="match status" value="1"/>
</dbReference>
<proteinExistence type="predicted"/>
<name>A0ABY7WW07_9BACL</name>
<dbReference type="EC" id="3.1.2.4" evidence="2"/>
<dbReference type="SUPFAM" id="SSF52096">
    <property type="entry name" value="ClpP/crotonase"/>
    <property type="match status" value="1"/>
</dbReference>
<keyword evidence="6" id="KW-1185">Reference proteome</keyword>
<dbReference type="Proteomes" id="UP001213680">
    <property type="component" value="Chromosome"/>
</dbReference>
<evidence type="ECO:0000256" key="2">
    <source>
        <dbReference type="ARBA" id="ARBA00011915"/>
    </source>
</evidence>
<dbReference type="InterPro" id="IPR032259">
    <property type="entry name" value="HIBYL-CoA-H"/>
</dbReference>
<dbReference type="EMBL" id="CP118099">
    <property type="protein sequence ID" value="WDH74735.1"/>
    <property type="molecule type" value="Genomic_DNA"/>
</dbReference>
<reference evidence="5 6" key="1">
    <citation type="submission" date="2023-02" db="EMBL/GenBank/DDBJ databases">
        <title>A bacterium isolated from plastisphere.</title>
        <authorList>
            <person name="Sun Y."/>
        </authorList>
    </citation>
    <scope>NUCLEOTIDE SEQUENCE [LARGE SCALE GENOMIC DNA]</scope>
    <source>
        <strain evidence="6">a-1</strain>
    </source>
</reference>
<organism evidence="5 6">
    <name type="scientific">Exiguobacterium marinum</name>
    <dbReference type="NCBI Taxonomy" id="273528"/>
    <lineage>
        <taxon>Bacteria</taxon>
        <taxon>Bacillati</taxon>
        <taxon>Bacillota</taxon>
        <taxon>Bacilli</taxon>
        <taxon>Bacillales</taxon>
        <taxon>Bacillales Family XII. Incertae Sedis</taxon>
        <taxon>Exiguobacterium</taxon>
    </lineage>
</organism>
<keyword evidence="3" id="KW-0378">Hydrolase</keyword>
<evidence type="ECO:0000256" key="3">
    <source>
        <dbReference type="ARBA" id="ARBA00022801"/>
    </source>
</evidence>
<evidence type="ECO:0000256" key="1">
    <source>
        <dbReference type="ARBA" id="ARBA00001709"/>
    </source>
</evidence>
<gene>
    <name evidence="5" type="ORF">PTI97_07785</name>
</gene>
<dbReference type="Pfam" id="PF16113">
    <property type="entry name" value="ECH_2"/>
    <property type="match status" value="1"/>
</dbReference>
<evidence type="ECO:0000313" key="6">
    <source>
        <dbReference type="Proteomes" id="UP001213680"/>
    </source>
</evidence>
<evidence type="ECO:0000313" key="5">
    <source>
        <dbReference type="EMBL" id="WDH74735.1"/>
    </source>
</evidence>
<dbReference type="InterPro" id="IPR029045">
    <property type="entry name" value="ClpP/crotonase-like_dom_sf"/>
</dbReference>
<dbReference type="NCBIfam" id="NF004127">
    <property type="entry name" value="PRK05617.1"/>
    <property type="match status" value="1"/>
</dbReference>
<dbReference type="PANTHER" id="PTHR43176">
    <property type="entry name" value="3-HYDROXYISOBUTYRYL-COA HYDROLASE-RELATED"/>
    <property type="match status" value="1"/>
</dbReference>
<feature type="domain" description="Enoyl-CoA hydratase/isomerase" evidence="4">
    <location>
        <begin position="15"/>
        <end position="348"/>
    </location>
</feature>
<comment type="catalytic activity">
    <reaction evidence="1">
        <text>3-hydroxy-2-methylpropanoyl-CoA + H2O = 3-hydroxy-2-methylpropanoate + CoA + H(+)</text>
        <dbReference type="Rhea" id="RHEA:20888"/>
        <dbReference type="ChEBI" id="CHEBI:11805"/>
        <dbReference type="ChEBI" id="CHEBI:15377"/>
        <dbReference type="ChEBI" id="CHEBI:15378"/>
        <dbReference type="ChEBI" id="CHEBI:57287"/>
        <dbReference type="ChEBI" id="CHEBI:57340"/>
        <dbReference type="EC" id="3.1.2.4"/>
    </reaction>
</comment>
<dbReference type="RefSeq" id="WP_274356171.1">
    <property type="nucleotide sequence ID" value="NZ_CP118099.1"/>
</dbReference>
<accession>A0ABY7WW07</accession>
<dbReference type="Gene3D" id="3.90.226.10">
    <property type="entry name" value="2-enoyl-CoA Hydratase, Chain A, domain 1"/>
    <property type="match status" value="1"/>
</dbReference>
<evidence type="ECO:0000259" key="4">
    <source>
        <dbReference type="Pfam" id="PF16113"/>
    </source>
</evidence>
<sequence>MDARESVVTEVQNGIGWIKLNRPRALNSLNVDMVDTMNDQLKKWKLDDSVSFVCIYGEGEKGLCAGGDMRALYDLKEDDIEAYAKQFFSIEYELDYEIHHYPKPVVVFMNGIVMGGGVGLSIGASHRIVTESSKWAMPEMNIGFFPDVGASYFLNQMPGSVGRYLALTATVIHALDALYIGAADHFIESKDWPKLKEAMMEKHWTPDSVETDLDQLLDSFRRPVSLPSSISSVQDKIEQHFQFETIEEIISSLKQGARTGDEWAEKTIGTLRSMSPTSLKVTLRQMQKGKEQSLQACFDMEQNLALNFMKCHDFYEGVRSVLVDKDRTPKWSPSILSEVTERQVDSFFETV</sequence>
<dbReference type="InterPro" id="IPR045004">
    <property type="entry name" value="ECH_dom"/>
</dbReference>